<comment type="similarity">
    <text evidence="2 7">Belongs to the DNA polymerase epsilon subunit B family.</text>
</comment>
<dbReference type="PIRSF" id="PIRSF000799">
    <property type="entry name" value="DNA_pol_eps_2"/>
    <property type="match status" value="1"/>
</dbReference>
<comment type="subcellular location">
    <subcellularLocation>
        <location evidence="1 7">Nucleus</location>
    </subcellularLocation>
</comment>
<sequence>GPACRSPPSAEISNIESYLGSQTPWYLYILVPEYCKPGSELSEATKYLTEALQTVNEAELEDMIENIIDAVEKQPLTCNMIERAMVEAAVLECSQSPDETMEHIFNIIGAYDIPRYVYNSERKKFLPLSMTGHSAPNLFGSARDKAELFRERYIILQQRTHRHELFTPSAIGAPAEESRSKFQVKFKMFSFTYLNIYRIYILHLATQRPFGDLGHAFLKQQLPFFLRPSTTTRAYYGNTNFFGGPSSTSVKSSAKLKQLEEENEDAMFVFLSDVWLDQAEVLEKLRIMFSGYSSMPPTCFFFCGNFSSAPYGKNQIQSLKGSLKALANIICEYPSIHKSSRFVFVPGSEDPGPGSILPRPPLPENITEEFKQQVPFSVFTTNPCRVQYCTQEIIIFREDLVNKMCRNCVRFPNSNLDISNHFVKTILSQGHLTPLPLNVSPVYWSYDYTLRTYPLPDLIVFADKYDPFTVTNTDCLCINPVRSYLSIHPFLPSVSMMKNRL</sequence>
<comment type="function">
    <text evidence="6">Accessory component of the DNA polymerase epsilon complex. Participates in DNA repair and in chromosomal DNA replication.</text>
</comment>
<feature type="domain" description="DNA polymerase alpha/delta/epsilon subunit B" evidence="8">
    <location>
        <begin position="268"/>
        <end position="469"/>
    </location>
</feature>
<feature type="domain" description="DNA polymerase epsilon subunit B N-terminal" evidence="9">
    <location>
        <begin position="42"/>
        <end position="93"/>
    </location>
</feature>
<evidence type="ECO:0000259" key="8">
    <source>
        <dbReference type="Pfam" id="PF04042"/>
    </source>
</evidence>
<dbReference type="Pfam" id="PF12213">
    <property type="entry name" value="Dpoe2NT"/>
    <property type="match status" value="1"/>
</dbReference>
<gene>
    <name evidence="10" type="primary">POLE2</name>
</gene>
<dbReference type="Pfam" id="PF04042">
    <property type="entry name" value="DNA_pol_E_B"/>
    <property type="match status" value="1"/>
</dbReference>
<reference evidence="10 11" key="1">
    <citation type="journal article" date="2019" name="Proc. Natl. Acad. Sci. U.S.A.">
        <title>Regulatory changes in pterin and carotenoid genes underlie balanced color polymorphisms in the wall lizard.</title>
        <authorList>
            <person name="Andrade P."/>
            <person name="Pinho C."/>
            <person name="Perez I de Lanuza G."/>
            <person name="Afonso S."/>
            <person name="Brejcha J."/>
            <person name="Rubin C.J."/>
            <person name="Wallerman O."/>
            <person name="Pereira P."/>
            <person name="Sabatino S.J."/>
            <person name="Bellati A."/>
            <person name="Pellitteri-Rosa D."/>
            <person name="Bosakova Z."/>
            <person name="Bunikis I."/>
            <person name="Carretero M.A."/>
            <person name="Feiner N."/>
            <person name="Marsik P."/>
            <person name="Pauperio F."/>
            <person name="Salvi D."/>
            <person name="Soler L."/>
            <person name="While G.M."/>
            <person name="Uller T."/>
            <person name="Font E."/>
            <person name="Andersson L."/>
            <person name="Carneiro M."/>
        </authorList>
    </citation>
    <scope>NUCLEOTIDE SEQUENCE</scope>
</reference>
<dbReference type="GO" id="GO:0006261">
    <property type="term" value="P:DNA-templated DNA replication"/>
    <property type="evidence" value="ECO:0007669"/>
    <property type="project" value="InterPro"/>
</dbReference>
<proteinExistence type="inferred from homology"/>
<dbReference type="FunFam" id="3.60.21.50:FF:000007">
    <property type="entry name" value="DNA polymerase epsilon subunit"/>
    <property type="match status" value="1"/>
</dbReference>
<accession>A0A670HL36</accession>
<evidence type="ECO:0000256" key="2">
    <source>
        <dbReference type="ARBA" id="ARBA00009560"/>
    </source>
</evidence>
<reference evidence="10" key="2">
    <citation type="submission" date="2025-08" db="UniProtKB">
        <authorList>
            <consortium name="Ensembl"/>
        </authorList>
    </citation>
    <scope>IDENTIFICATION</scope>
</reference>
<dbReference type="Gene3D" id="1.10.8.60">
    <property type="match status" value="1"/>
</dbReference>
<keyword evidence="4 7" id="KW-0238">DNA-binding</keyword>
<reference evidence="10" key="3">
    <citation type="submission" date="2025-09" db="UniProtKB">
        <authorList>
            <consortium name="Ensembl"/>
        </authorList>
    </citation>
    <scope>IDENTIFICATION</scope>
</reference>
<dbReference type="GO" id="GO:0003677">
    <property type="term" value="F:DNA binding"/>
    <property type="evidence" value="ECO:0007669"/>
    <property type="project" value="UniProtKB-UniRule"/>
</dbReference>
<dbReference type="InterPro" id="IPR016266">
    <property type="entry name" value="POLE2"/>
</dbReference>
<dbReference type="GO" id="GO:0008622">
    <property type="term" value="C:epsilon DNA polymerase complex"/>
    <property type="evidence" value="ECO:0007669"/>
    <property type="project" value="UniProtKB-UniRule"/>
</dbReference>
<dbReference type="GeneTree" id="ENSGT00390000012435"/>
<dbReference type="PANTHER" id="PTHR12708">
    <property type="entry name" value="DNA POLYMERASE EPSILON SUBUNIT B"/>
    <property type="match status" value="1"/>
</dbReference>
<keyword evidence="11" id="KW-1185">Reference proteome</keyword>
<evidence type="ECO:0000256" key="3">
    <source>
        <dbReference type="ARBA" id="ARBA00022705"/>
    </source>
</evidence>
<evidence type="ECO:0000256" key="6">
    <source>
        <dbReference type="ARBA" id="ARBA00054225"/>
    </source>
</evidence>
<evidence type="ECO:0000313" key="11">
    <source>
        <dbReference type="Proteomes" id="UP000472272"/>
    </source>
</evidence>
<keyword evidence="3 7" id="KW-0235">DNA replication</keyword>
<evidence type="ECO:0000313" key="10">
    <source>
        <dbReference type="Ensembl" id="ENSPMRP00000000039.1"/>
    </source>
</evidence>
<evidence type="ECO:0000259" key="9">
    <source>
        <dbReference type="Pfam" id="PF12213"/>
    </source>
</evidence>
<dbReference type="Gene3D" id="3.60.21.50">
    <property type="match status" value="1"/>
</dbReference>
<dbReference type="InterPro" id="IPR024639">
    <property type="entry name" value="DNA_pol_e_bsu_N"/>
</dbReference>
<keyword evidence="5 7" id="KW-0539">Nucleus</keyword>
<dbReference type="PANTHER" id="PTHR12708:SF0">
    <property type="entry name" value="DNA POLYMERASE EPSILON SUBUNIT 2"/>
    <property type="match status" value="1"/>
</dbReference>
<organism evidence="10 11">
    <name type="scientific">Podarcis muralis</name>
    <name type="common">Wall lizard</name>
    <name type="synonym">Lacerta muralis</name>
    <dbReference type="NCBI Taxonomy" id="64176"/>
    <lineage>
        <taxon>Eukaryota</taxon>
        <taxon>Metazoa</taxon>
        <taxon>Chordata</taxon>
        <taxon>Craniata</taxon>
        <taxon>Vertebrata</taxon>
        <taxon>Euteleostomi</taxon>
        <taxon>Lepidosauria</taxon>
        <taxon>Squamata</taxon>
        <taxon>Bifurcata</taxon>
        <taxon>Unidentata</taxon>
        <taxon>Episquamata</taxon>
        <taxon>Laterata</taxon>
        <taxon>Lacertibaenia</taxon>
        <taxon>Lacertidae</taxon>
        <taxon>Podarcis</taxon>
    </lineage>
</organism>
<dbReference type="Proteomes" id="UP000472272">
    <property type="component" value="Chromosome 1"/>
</dbReference>
<evidence type="ECO:0000256" key="7">
    <source>
        <dbReference type="PIRNR" id="PIRNR000799"/>
    </source>
</evidence>
<dbReference type="Ensembl" id="ENSPMRT00000000042.1">
    <property type="protein sequence ID" value="ENSPMRP00000000039.1"/>
    <property type="gene ID" value="ENSPMRG00000000033.1"/>
</dbReference>
<dbReference type="InterPro" id="IPR007185">
    <property type="entry name" value="DNA_pol_a/d/e_bsu"/>
</dbReference>
<evidence type="ECO:0000256" key="5">
    <source>
        <dbReference type="ARBA" id="ARBA00023242"/>
    </source>
</evidence>
<dbReference type="GO" id="GO:0042276">
    <property type="term" value="P:error-prone translesion synthesis"/>
    <property type="evidence" value="ECO:0007669"/>
    <property type="project" value="TreeGrafter"/>
</dbReference>
<evidence type="ECO:0000256" key="1">
    <source>
        <dbReference type="ARBA" id="ARBA00004123"/>
    </source>
</evidence>
<dbReference type="AlphaFoldDB" id="A0A670HL36"/>
<protein>
    <recommendedName>
        <fullName evidence="7">DNA polymerase epsilon subunit</fullName>
    </recommendedName>
    <alternativeName>
        <fullName evidence="7">DNA polymerase II subunit 2</fullName>
    </alternativeName>
</protein>
<name>A0A670HL36_PODMU</name>
<evidence type="ECO:0000256" key="4">
    <source>
        <dbReference type="ARBA" id="ARBA00023125"/>
    </source>
</evidence>